<organism evidence="2 3">
    <name type="scientific">Rhynchospora pubera</name>
    <dbReference type="NCBI Taxonomy" id="906938"/>
    <lineage>
        <taxon>Eukaryota</taxon>
        <taxon>Viridiplantae</taxon>
        <taxon>Streptophyta</taxon>
        <taxon>Embryophyta</taxon>
        <taxon>Tracheophyta</taxon>
        <taxon>Spermatophyta</taxon>
        <taxon>Magnoliopsida</taxon>
        <taxon>Liliopsida</taxon>
        <taxon>Poales</taxon>
        <taxon>Cyperaceae</taxon>
        <taxon>Cyperoideae</taxon>
        <taxon>Rhynchosporeae</taxon>
        <taxon>Rhynchospora</taxon>
    </lineage>
</organism>
<comment type="caution">
    <text evidence="2">The sequence shown here is derived from an EMBL/GenBank/DDBJ whole genome shotgun (WGS) entry which is preliminary data.</text>
</comment>
<feature type="compositionally biased region" description="Basic residues" evidence="1">
    <location>
        <begin position="178"/>
        <end position="187"/>
    </location>
</feature>
<reference evidence="2" key="1">
    <citation type="submission" date="2022-08" db="EMBL/GenBank/DDBJ databases">
        <authorList>
            <person name="Marques A."/>
        </authorList>
    </citation>
    <scope>NUCLEOTIDE SEQUENCE</scope>
    <source>
        <strain evidence="2">RhyPub2mFocal</strain>
        <tissue evidence="2">Leaves</tissue>
    </source>
</reference>
<feature type="compositionally biased region" description="Basic and acidic residues" evidence="1">
    <location>
        <begin position="168"/>
        <end position="177"/>
    </location>
</feature>
<dbReference type="EMBL" id="JAMFTS010000003">
    <property type="protein sequence ID" value="KAJ4777165.1"/>
    <property type="molecule type" value="Genomic_DNA"/>
</dbReference>
<feature type="compositionally biased region" description="Acidic residues" evidence="1">
    <location>
        <begin position="139"/>
        <end position="149"/>
    </location>
</feature>
<protein>
    <submittedName>
        <fullName evidence="2">Uncharacterized protein</fullName>
    </submittedName>
</protein>
<dbReference type="AlphaFoldDB" id="A0AAV8EC46"/>
<feature type="compositionally biased region" description="Acidic residues" evidence="1">
    <location>
        <begin position="158"/>
        <end position="167"/>
    </location>
</feature>
<evidence type="ECO:0000313" key="2">
    <source>
        <dbReference type="EMBL" id="KAJ4777165.1"/>
    </source>
</evidence>
<feature type="region of interest" description="Disordered" evidence="1">
    <location>
        <begin position="1"/>
        <end position="21"/>
    </location>
</feature>
<evidence type="ECO:0000256" key="1">
    <source>
        <dbReference type="SAM" id="MobiDB-lite"/>
    </source>
</evidence>
<sequence>MNTDKRKKKPTDGGGGGGDDAAVEELLRAAQDDVLLNLRVNSHSVGSDAHFSSLDPDLMRRFDALRSKPSVPSSSNSHCDDLEARFAKLKGGVGSEGGGGSVGSGGVGESGMEDEVEKVMKWAMDSVRLDQSSGKSTGEVEEEKEEEVGETVTSSESESSDDDEENEGNGKMKEKAKAEKKKWFFQR</sequence>
<name>A0AAV8EC46_9POAL</name>
<accession>A0AAV8EC46</accession>
<feature type="compositionally biased region" description="Gly residues" evidence="1">
    <location>
        <begin position="91"/>
        <end position="109"/>
    </location>
</feature>
<dbReference type="Proteomes" id="UP001140206">
    <property type="component" value="Chromosome 3"/>
</dbReference>
<keyword evidence="3" id="KW-1185">Reference proteome</keyword>
<evidence type="ECO:0000313" key="3">
    <source>
        <dbReference type="Proteomes" id="UP001140206"/>
    </source>
</evidence>
<gene>
    <name evidence="2" type="ORF">LUZ62_061422</name>
</gene>
<feature type="region of interest" description="Disordered" evidence="1">
    <location>
        <begin position="90"/>
        <end position="187"/>
    </location>
</feature>
<proteinExistence type="predicted"/>